<dbReference type="SUPFAM" id="SSF50998">
    <property type="entry name" value="Quinoprotein alcohol dehydrogenase-like"/>
    <property type="match status" value="1"/>
</dbReference>
<keyword evidence="2" id="KW-1185">Reference proteome</keyword>
<reference evidence="1 2" key="1">
    <citation type="submission" date="2018-08" db="EMBL/GenBank/DDBJ databases">
        <title>Genomic Encyclopedia of Archaeal and Bacterial Type Strains, Phase II (KMG-II): from individual species to whole genera.</title>
        <authorList>
            <person name="Goeker M."/>
        </authorList>
    </citation>
    <scope>NUCLEOTIDE SEQUENCE [LARGE SCALE GENOMIC DNA]</scope>
    <source>
        <strain evidence="1 2">DSM 100880</strain>
    </source>
</reference>
<dbReference type="RefSeq" id="WP_115815272.1">
    <property type="nucleotide sequence ID" value="NZ_QUNI01000029.1"/>
</dbReference>
<organism evidence="1 2">
    <name type="scientific">Flavobacterium aquicola</name>
    <dbReference type="NCBI Taxonomy" id="1682742"/>
    <lineage>
        <taxon>Bacteria</taxon>
        <taxon>Pseudomonadati</taxon>
        <taxon>Bacteroidota</taxon>
        <taxon>Flavobacteriia</taxon>
        <taxon>Flavobacteriales</taxon>
        <taxon>Flavobacteriaceae</taxon>
        <taxon>Flavobacterium</taxon>
    </lineage>
</organism>
<dbReference type="OrthoDB" id="1493400at2"/>
<gene>
    <name evidence="1" type="ORF">C8P67_1292</name>
</gene>
<sequence length="118" mass="13816">MTIDLKNNTIYHIDANRNKKVHKAISTSFSQIEVLNDGRILVLENYYKYENEQKSNLYCLNQNIEIEWFLPTGIDEDGVDNYVGFTTNGNQIFANTWNCFRVEIDIENGEIINKQFTK</sequence>
<accession>A0A3E0DVW5</accession>
<proteinExistence type="predicted"/>
<name>A0A3E0DVW5_9FLAO</name>
<dbReference type="Proteomes" id="UP000257136">
    <property type="component" value="Unassembled WGS sequence"/>
</dbReference>
<evidence type="ECO:0000313" key="1">
    <source>
        <dbReference type="EMBL" id="REG88754.1"/>
    </source>
</evidence>
<dbReference type="InterPro" id="IPR058263">
    <property type="entry name" value="DUF7957"/>
</dbReference>
<dbReference type="EMBL" id="QUNI01000029">
    <property type="protein sequence ID" value="REG88754.1"/>
    <property type="molecule type" value="Genomic_DNA"/>
</dbReference>
<comment type="caution">
    <text evidence="1">The sequence shown here is derived from an EMBL/GenBank/DDBJ whole genome shotgun (WGS) entry which is preliminary data.</text>
</comment>
<dbReference type="InterPro" id="IPR011047">
    <property type="entry name" value="Quinoprotein_ADH-like_sf"/>
</dbReference>
<dbReference type="Pfam" id="PF25857">
    <property type="entry name" value="DUF7957"/>
    <property type="match status" value="1"/>
</dbReference>
<evidence type="ECO:0000313" key="2">
    <source>
        <dbReference type="Proteomes" id="UP000257136"/>
    </source>
</evidence>
<protein>
    <submittedName>
        <fullName evidence="1">Uncharacterized protein</fullName>
    </submittedName>
</protein>
<dbReference type="AlphaFoldDB" id="A0A3E0DVW5"/>